<organism evidence="1 2">
    <name type="scientific">Glossina austeni</name>
    <name type="common">Savannah tsetse fly</name>
    <dbReference type="NCBI Taxonomy" id="7395"/>
    <lineage>
        <taxon>Eukaryota</taxon>
        <taxon>Metazoa</taxon>
        <taxon>Ecdysozoa</taxon>
        <taxon>Arthropoda</taxon>
        <taxon>Hexapoda</taxon>
        <taxon>Insecta</taxon>
        <taxon>Pterygota</taxon>
        <taxon>Neoptera</taxon>
        <taxon>Endopterygota</taxon>
        <taxon>Diptera</taxon>
        <taxon>Brachycera</taxon>
        <taxon>Muscomorpha</taxon>
        <taxon>Hippoboscoidea</taxon>
        <taxon>Glossinidae</taxon>
        <taxon>Glossina</taxon>
    </lineage>
</organism>
<keyword evidence="2" id="KW-1185">Reference proteome</keyword>
<dbReference type="Proteomes" id="UP000078200">
    <property type="component" value="Unassembled WGS sequence"/>
</dbReference>
<dbReference type="AlphaFoldDB" id="A0A1A9VYE3"/>
<evidence type="ECO:0000313" key="2">
    <source>
        <dbReference type="Proteomes" id="UP000078200"/>
    </source>
</evidence>
<accession>A0A1A9VYE3</accession>
<name>A0A1A9VYE3_GLOAU</name>
<protein>
    <submittedName>
        <fullName evidence="1">Uncharacterized protein</fullName>
    </submittedName>
</protein>
<dbReference type="VEuPathDB" id="VectorBase:GAUT051671"/>
<reference evidence="1" key="1">
    <citation type="submission" date="2020-05" db="UniProtKB">
        <authorList>
            <consortium name="EnsemblMetazoa"/>
        </authorList>
    </citation>
    <scope>IDENTIFICATION</scope>
    <source>
        <strain evidence="1">TTRI</strain>
    </source>
</reference>
<evidence type="ECO:0000313" key="1">
    <source>
        <dbReference type="EnsemblMetazoa" id="GAUT051671-PA"/>
    </source>
</evidence>
<sequence>MYVCMVVAVVVHRHYSMISIWNENAGIHRSKMVLTSADRRVVHIGQRNFRKTPCNRYAINKLPDNQEPDMNLYCERDRDFLRNRRKILVAANGTVGLYAEIRLGIGAGDAGALPAPPMKFWFNFRISLLSKAGGGRAGRQAGRQQAKQEIS</sequence>
<proteinExistence type="predicted"/>
<dbReference type="EnsemblMetazoa" id="GAUT051671-RA">
    <property type="protein sequence ID" value="GAUT051671-PA"/>
    <property type="gene ID" value="GAUT051671"/>
</dbReference>